<dbReference type="EMBL" id="JACIDE010000016">
    <property type="protein sequence ID" value="MBB4074498.1"/>
    <property type="molecule type" value="Genomic_DNA"/>
</dbReference>
<evidence type="ECO:0000259" key="2">
    <source>
        <dbReference type="PROSITE" id="PS50206"/>
    </source>
</evidence>
<dbReference type="GO" id="GO:0016740">
    <property type="term" value="F:transferase activity"/>
    <property type="evidence" value="ECO:0007669"/>
    <property type="project" value="UniProtKB-KW"/>
</dbReference>
<keyword evidence="3" id="KW-0808">Transferase</keyword>
<dbReference type="RefSeq" id="WP_183184854.1">
    <property type="nucleotide sequence ID" value="NZ_BMNP01000015.1"/>
</dbReference>
<dbReference type="AlphaFoldDB" id="A0A840DWV6"/>
<dbReference type="Proteomes" id="UP000559598">
    <property type="component" value="Unassembled WGS sequence"/>
</dbReference>
<keyword evidence="1" id="KW-0732">Signal</keyword>
<dbReference type="SUPFAM" id="SSF52821">
    <property type="entry name" value="Rhodanese/Cell cycle control phosphatase"/>
    <property type="match status" value="1"/>
</dbReference>
<evidence type="ECO:0000313" key="3">
    <source>
        <dbReference type="EMBL" id="MBB4074498.1"/>
    </source>
</evidence>
<evidence type="ECO:0000313" key="4">
    <source>
        <dbReference type="Proteomes" id="UP000559598"/>
    </source>
</evidence>
<feature type="chain" id="PRO_5038998265" evidence="1">
    <location>
        <begin position="23"/>
        <end position="123"/>
    </location>
</feature>
<dbReference type="InterPro" id="IPR036873">
    <property type="entry name" value="Rhodanese-like_dom_sf"/>
</dbReference>
<sequence>MKWWTVFLFFTGLLLASCSANTGYTNVSVAEAKKMIEKKEVTVIDVRTEEEFASGHIPNAKLLPLQQLQDRLGELDKNQAYLIVCRSGNRSAQASEILANEGFSDIYNMTGGMSKWDGAVETK</sequence>
<dbReference type="FunFam" id="3.40.250.10:FF:000049">
    <property type="entry name" value="Phage shock protein E"/>
    <property type="match status" value="1"/>
</dbReference>
<dbReference type="PROSITE" id="PS50206">
    <property type="entry name" value="RHODANESE_3"/>
    <property type="match status" value="1"/>
</dbReference>
<dbReference type="PANTHER" id="PTHR43031">
    <property type="entry name" value="FAD-DEPENDENT OXIDOREDUCTASE"/>
    <property type="match status" value="1"/>
</dbReference>
<gene>
    <name evidence="3" type="ORF">GGR02_002265</name>
</gene>
<protein>
    <submittedName>
        <fullName evidence="3">Rhodanese-related sulfurtransferase</fullName>
    </submittedName>
</protein>
<dbReference type="Pfam" id="PF00581">
    <property type="entry name" value="Rhodanese"/>
    <property type="match status" value="1"/>
</dbReference>
<dbReference type="InterPro" id="IPR050229">
    <property type="entry name" value="GlpE_sulfurtransferase"/>
</dbReference>
<dbReference type="SMART" id="SM00450">
    <property type="entry name" value="RHOD"/>
    <property type="match status" value="1"/>
</dbReference>
<dbReference type="CDD" id="cd00158">
    <property type="entry name" value="RHOD"/>
    <property type="match status" value="1"/>
</dbReference>
<reference evidence="3 4" key="1">
    <citation type="submission" date="2020-08" db="EMBL/GenBank/DDBJ databases">
        <title>Genomic Encyclopedia of Type Strains, Phase IV (KMG-IV): sequencing the most valuable type-strain genomes for metagenomic binning, comparative biology and taxonomic classification.</title>
        <authorList>
            <person name="Goeker M."/>
        </authorList>
    </citation>
    <scope>NUCLEOTIDE SEQUENCE [LARGE SCALE GENOMIC DNA]</scope>
    <source>
        <strain evidence="3 4">DSM 17075</strain>
    </source>
</reference>
<organism evidence="3 4">
    <name type="scientific">Anoxybacteroides voinovskiense</name>
    <dbReference type="NCBI Taxonomy" id="230470"/>
    <lineage>
        <taxon>Bacteria</taxon>
        <taxon>Bacillati</taxon>
        <taxon>Bacillota</taxon>
        <taxon>Bacilli</taxon>
        <taxon>Bacillales</taxon>
        <taxon>Anoxybacillaceae</taxon>
        <taxon>Anoxybacteroides</taxon>
    </lineage>
</organism>
<evidence type="ECO:0000256" key="1">
    <source>
        <dbReference type="SAM" id="SignalP"/>
    </source>
</evidence>
<proteinExistence type="predicted"/>
<dbReference type="PANTHER" id="PTHR43031:SF17">
    <property type="entry name" value="SULFURTRANSFERASE YTWF-RELATED"/>
    <property type="match status" value="1"/>
</dbReference>
<dbReference type="Gene3D" id="3.40.250.10">
    <property type="entry name" value="Rhodanese-like domain"/>
    <property type="match status" value="1"/>
</dbReference>
<name>A0A840DWV6_9BACL</name>
<accession>A0A840DWV6</accession>
<keyword evidence="4" id="KW-1185">Reference proteome</keyword>
<dbReference type="InterPro" id="IPR001763">
    <property type="entry name" value="Rhodanese-like_dom"/>
</dbReference>
<feature type="domain" description="Rhodanese" evidence="2">
    <location>
        <begin position="37"/>
        <end position="122"/>
    </location>
</feature>
<feature type="signal peptide" evidence="1">
    <location>
        <begin position="1"/>
        <end position="22"/>
    </location>
</feature>
<dbReference type="PROSITE" id="PS51257">
    <property type="entry name" value="PROKAR_LIPOPROTEIN"/>
    <property type="match status" value="1"/>
</dbReference>
<comment type="caution">
    <text evidence="3">The sequence shown here is derived from an EMBL/GenBank/DDBJ whole genome shotgun (WGS) entry which is preliminary data.</text>
</comment>